<keyword evidence="4" id="KW-1185">Reference proteome</keyword>
<dbReference type="SMART" id="SM00671">
    <property type="entry name" value="SEL1"/>
    <property type="match status" value="11"/>
</dbReference>
<evidence type="ECO:0000256" key="1">
    <source>
        <dbReference type="ARBA" id="ARBA00038101"/>
    </source>
</evidence>
<dbReference type="InterPro" id="IPR001245">
    <property type="entry name" value="Ser-Thr/Tyr_kinase_cat_dom"/>
</dbReference>
<dbReference type="InterPro" id="IPR050767">
    <property type="entry name" value="Sel1_AlgK"/>
</dbReference>
<dbReference type="STRING" id="658196.A0A397SKN0"/>
<evidence type="ECO:0000313" key="4">
    <source>
        <dbReference type="Proteomes" id="UP000265703"/>
    </source>
</evidence>
<accession>A0A397SKN0</accession>
<dbReference type="EMBL" id="QKYT01000426">
    <property type="protein sequence ID" value="RIA85449.1"/>
    <property type="molecule type" value="Genomic_DNA"/>
</dbReference>
<dbReference type="GO" id="GO:0005524">
    <property type="term" value="F:ATP binding"/>
    <property type="evidence" value="ECO:0007669"/>
    <property type="project" value="InterPro"/>
</dbReference>
<dbReference type="Gene3D" id="1.10.510.10">
    <property type="entry name" value="Transferase(Phosphotransferase) domain 1"/>
    <property type="match status" value="2"/>
</dbReference>
<organism evidence="3 4">
    <name type="scientific">Glomus cerebriforme</name>
    <dbReference type="NCBI Taxonomy" id="658196"/>
    <lineage>
        <taxon>Eukaryota</taxon>
        <taxon>Fungi</taxon>
        <taxon>Fungi incertae sedis</taxon>
        <taxon>Mucoromycota</taxon>
        <taxon>Glomeromycotina</taxon>
        <taxon>Glomeromycetes</taxon>
        <taxon>Glomerales</taxon>
        <taxon>Glomeraceae</taxon>
        <taxon>Glomus</taxon>
    </lineage>
</organism>
<dbReference type="InterPro" id="IPR011009">
    <property type="entry name" value="Kinase-like_dom_sf"/>
</dbReference>
<comment type="similarity">
    <text evidence="1">Belongs to the sel-1 family.</text>
</comment>
<feature type="non-terminal residue" evidence="3">
    <location>
        <position position="813"/>
    </location>
</feature>
<dbReference type="Proteomes" id="UP000265703">
    <property type="component" value="Unassembled WGS sequence"/>
</dbReference>
<dbReference type="OrthoDB" id="2427435at2759"/>
<dbReference type="InterPro" id="IPR000719">
    <property type="entry name" value="Prot_kinase_dom"/>
</dbReference>
<evidence type="ECO:0000313" key="3">
    <source>
        <dbReference type="EMBL" id="RIA85449.1"/>
    </source>
</evidence>
<dbReference type="SUPFAM" id="SSF56112">
    <property type="entry name" value="Protein kinase-like (PK-like)"/>
    <property type="match status" value="1"/>
</dbReference>
<dbReference type="GO" id="GO:0004672">
    <property type="term" value="F:protein kinase activity"/>
    <property type="evidence" value="ECO:0007669"/>
    <property type="project" value="InterPro"/>
</dbReference>
<reference evidence="3 4" key="1">
    <citation type="submission" date="2018-06" db="EMBL/GenBank/DDBJ databases">
        <title>Comparative genomics reveals the genomic features of Rhizophagus irregularis, R. cerebriforme, R. diaphanum and Gigaspora rosea, and their symbiotic lifestyle signature.</title>
        <authorList>
            <person name="Morin E."/>
            <person name="San Clemente H."/>
            <person name="Chen E.C.H."/>
            <person name="De La Providencia I."/>
            <person name="Hainaut M."/>
            <person name="Kuo A."/>
            <person name="Kohler A."/>
            <person name="Murat C."/>
            <person name="Tang N."/>
            <person name="Roy S."/>
            <person name="Loubradou J."/>
            <person name="Henrissat B."/>
            <person name="Grigoriev I.V."/>
            <person name="Corradi N."/>
            <person name="Roux C."/>
            <person name="Martin F.M."/>
        </authorList>
    </citation>
    <scope>NUCLEOTIDE SEQUENCE [LARGE SCALE GENOMIC DNA]</scope>
    <source>
        <strain evidence="3 4">DAOM 227022</strain>
    </source>
</reference>
<dbReference type="PANTHER" id="PTHR11102">
    <property type="entry name" value="SEL-1-LIKE PROTEIN"/>
    <property type="match status" value="1"/>
</dbReference>
<gene>
    <name evidence="3" type="ORF">C1645_808262</name>
</gene>
<sequence length="813" mass="95183">MSTDTRIKDSNYYFDWLEKSISEKRLKYHDYSEFKNLQLIGNSSFGNIVRANWKNDNDFVTLKSFNNDTKILKNVVEELKLYRNVDNHENILQFYGITKLETEYSLVMEYSDDFLTLNNYLNKHFEELDWCDKYQLALQLASAVEFMHDCDIIHHNLLSKKSNVYSVGILIWQISSGYEPFTNPKDIEDDDDDGSISFDVDEIFDDKSEDVDDETFVYKPYSEDIEDNHTLILKIINGKREKIIYGTPIEYSVLYKECWKYEPNERPNIHQVVSTLEKIISFEQNYTEENHLLMDDFKSSSVNNLLSKINKIEFESSFFNQKSIQFEKNNSSSTNLTYQPMDFSIFNEINEFNNIIVDKLIDYVIKKHNEIINFNEIKHIIEQEILQLNQTSSNLINWLIENQHMSKYIWFLGLFYYYNIGIESSDCNNDKAFKLFVKAANDNYSISLIYLAKWYYNVYKGFNRDKTLTFKWYQKSVENESIIGQFYLGYCYELGIGTRQNFKRSVYWYQKAANNENISAKLYLANCYRLGKGIEKNQIRAFDYYNTLAKKEIFEAQYQLGNCFHNGIGTKIDTNIALYWYNKAAENGNESAEYELSKYYELVKRDKIKAFEYCKKSAEKGNLDAQFQLGSYYSNGIGIEFNKEKAFELYKRAAENDHVLAQIHLGNLYENGSNEVEKDLGKAFHWYNKAAISGNEIAQYNLARCYELGNGVTKNADIAFMYYEKSAKKEYLDAQIKLGFCYHNGIGTKIDKIKAFELYKLAAEEGHSIAQNNLGTLYANGEGTEKDLEKAIYWYQKAAKNGNNNALYNLGEC</sequence>
<dbReference type="PANTHER" id="PTHR11102:SF160">
    <property type="entry name" value="ERAD-ASSOCIATED E3 UBIQUITIN-PROTEIN LIGASE COMPONENT HRD3"/>
    <property type="match status" value="1"/>
</dbReference>
<feature type="domain" description="Protein kinase" evidence="2">
    <location>
        <begin position="34"/>
        <end position="280"/>
    </location>
</feature>
<name>A0A397SKN0_9GLOM</name>
<dbReference type="InterPro" id="IPR006597">
    <property type="entry name" value="Sel1-like"/>
</dbReference>
<evidence type="ECO:0000259" key="2">
    <source>
        <dbReference type="PROSITE" id="PS50011"/>
    </source>
</evidence>
<dbReference type="PROSITE" id="PS50011">
    <property type="entry name" value="PROTEIN_KINASE_DOM"/>
    <property type="match status" value="1"/>
</dbReference>
<protein>
    <recommendedName>
        <fullName evidence="2">Protein kinase domain-containing protein</fullName>
    </recommendedName>
</protein>
<dbReference type="InterPro" id="IPR011990">
    <property type="entry name" value="TPR-like_helical_dom_sf"/>
</dbReference>
<comment type="caution">
    <text evidence="3">The sequence shown here is derived from an EMBL/GenBank/DDBJ whole genome shotgun (WGS) entry which is preliminary data.</text>
</comment>
<dbReference type="Pfam" id="PF08238">
    <property type="entry name" value="Sel1"/>
    <property type="match status" value="11"/>
</dbReference>
<dbReference type="SUPFAM" id="SSF81901">
    <property type="entry name" value="HCP-like"/>
    <property type="match status" value="2"/>
</dbReference>
<dbReference type="Gene3D" id="1.25.40.10">
    <property type="entry name" value="Tetratricopeptide repeat domain"/>
    <property type="match status" value="2"/>
</dbReference>
<proteinExistence type="inferred from homology"/>
<dbReference type="Pfam" id="PF07714">
    <property type="entry name" value="PK_Tyr_Ser-Thr"/>
    <property type="match status" value="1"/>
</dbReference>
<dbReference type="AlphaFoldDB" id="A0A397SKN0"/>